<reference evidence="3 4" key="1">
    <citation type="submission" date="2006-03" db="EMBL/GenBank/DDBJ databases">
        <authorList>
            <person name="Pinhassi J."/>
            <person name="Pedros-Alio C."/>
            <person name="Ferriera S."/>
            <person name="Johnson J."/>
            <person name="Kravitz S."/>
            <person name="Halpern A."/>
            <person name="Remington K."/>
            <person name="Beeson K."/>
            <person name="Tran B."/>
            <person name="Rogers Y.-H."/>
            <person name="Friedman R."/>
            <person name="Venter J.C."/>
        </authorList>
    </citation>
    <scope>NUCLEOTIDE SEQUENCE [LARGE SCALE GENOMIC DNA]</scope>
    <source>
        <strain evidence="3 4">RED65</strain>
    </source>
</reference>
<keyword evidence="1" id="KW-0472">Membrane</keyword>
<dbReference type="PANTHER" id="PTHR42736">
    <property type="entry name" value="PROTEIN-GLUTAMINE GAMMA-GLUTAMYLTRANSFERASE"/>
    <property type="match status" value="1"/>
</dbReference>
<sequence length="660" mass="75752">MATSKAVSQGGLSVVFISLAYSILVHYSQMPWWVISLAAFVIVWRYLIFTGKFPQAHWIYKGCLVTAGLYGVFQEFGLSPSIESTTVLLMSGMILKPLETFSNRDAYILIFLSYMLLGMAFLFDQTPLMYGIVLVGLVLNIGAQIRLHQDSQVSPFSSFKVALSLLAKSLPLAIFLFIVMPRLAPLWTLKIPTQAGQVGLSDTMSPGRFSSLGKNNDVAFRATFEADAPAMGDRYWRGLILDFFDGEEWSQQHRPDNIRPASLRDPQYQYQIMLEPHEKQWLFALANSVSSSENVGVKSDGTLKNRVPLISKRIYEVKSSGGSFIDQRTLSYRERSSYLQLPKGENPRTRAFVDSLDISKQAPIADAVRSLQTFFFQQEYRYTLNPPLIEGQNTIDRFLFESRAGFCGHYAGAVTFMFRSLGIPARVVAGYHGGEFNQAGNYYTIYQRDAHAWVEVHLKDKGWMRIDPTGWINPDRVERGLEDAVKDEYTGIRKTNAWMLAMYQQLQVFDYFWNDWMLNYKGEQQRALLEEIWGSDWSSVLWIVLTMLALLAVPIAYLLWDQRPAKKSYHQKLWQQYCKILLGSSDSYSSDDLTGKSFAHISKSLMQLHPTHRKSIEYFNHWIEDKLYGSSMGNLDRRDYQLGMSRLKRIKQELRHERIR</sequence>
<dbReference type="HOGENOM" id="CLU_012397_0_0_6"/>
<proteinExistence type="predicted"/>
<evidence type="ECO:0000313" key="4">
    <source>
        <dbReference type="Proteomes" id="UP000004263"/>
    </source>
</evidence>
<feature type="transmembrane region" description="Helical" evidence="1">
    <location>
        <begin position="540"/>
        <end position="560"/>
    </location>
</feature>
<name>Q1N6Q4_9GAMM</name>
<evidence type="ECO:0000313" key="3">
    <source>
        <dbReference type="EMBL" id="EAT13538.1"/>
    </source>
</evidence>
<dbReference type="InterPro" id="IPR038765">
    <property type="entry name" value="Papain-like_cys_pep_sf"/>
</dbReference>
<feature type="transmembrane region" description="Helical" evidence="1">
    <location>
        <begin position="7"/>
        <end position="24"/>
    </location>
</feature>
<dbReference type="SUPFAM" id="SSF54001">
    <property type="entry name" value="Cysteine proteinases"/>
    <property type="match status" value="1"/>
</dbReference>
<keyword evidence="1" id="KW-1133">Transmembrane helix</keyword>
<dbReference type="STRING" id="207949.RED65_09109"/>
<dbReference type="AlphaFoldDB" id="Q1N6Q4"/>
<dbReference type="EMBL" id="AAQH01000001">
    <property type="protein sequence ID" value="EAT13538.1"/>
    <property type="molecule type" value="Genomic_DNA"/>
</dbReference>
<feature type="domain" description="Transglutaminase-like" evidence="2">
    <location>
        <begin position="399"/>
        <end position="470"/>
    </location>
</feature>
<organism evidence="3 4">
    <name type="scientific">Bermanella marisrubri</name>
    <dbReference type="NCBI Taxonomy" id="207949"/>
    <lineage>
        <taxon>Bacteria</taxon>
        <taxon>Pseudomonadati</taxon>
        <taxon>Pseudomonadota</taxon>
        <taxon>Gammaproteobacteria</taxon>
        <taxon>Oceanospirillales</taxon>
        <taxon>Oceanospirillaceae</taxon>
        <taxon>Bermanella</taxon>
    </lineage>
</organism>
<keyword evidence="1" id="KW-0812">Transmembrane</keyword>
<dbReference type="InterPro" id="IPR021878">
    <property type="entry name" value="TgpA_N"/>
</dbReference>
<dbReference type="Gene3D" id="3.10.620.30">
    <property type="match status" value="1"/>
</dbReference>
<feature type="transmembrane region" description="Helical" evidence="1">
    <location>
        <begin position="30"/>
        <end position="48"/>
    </location>
</feature>
<keyword evidence="4" id="KW-1185">Reference proteome</keyword>
<dbReference type="InterPro" id="IPR052901">
    <property type="entry name" value="Bact_TGase-like"/>
</dbReference>
<accession>Q1N6Q4</accession>
<feature type="transmembrane region" description="Helical" evidence="1">
    <location>
        <begin position="129"/>
        <end position="147"/>
    </location>
</feature>
<dbReference type="Proteomes" id="UP000004263">
    <property type="component" value="Unassembled WGS sequence"/>
</dbReference>
<dbReference type="Pfam" id="PF11992">
    <property type="entry name" value="TgpA_N"/>
    <property type="match status" value="1"/>
</dbReference>
<protein>
    <recommendedName>
        <fullName evidence="2">Transglutaminase-like domain-containing protein</fullName>
    </recommendedName>
</protein>
<feature type="transmembrane region" description="Helical" evidence="1">
    <location>
        <begin position="106"/>
        <end position="123"/>
    </location>
</feature>
<gene>
    <name evidence="3" type="ORF">RED65_09109</name>
</gene>
<dbReference type="InterPro" id="IPR002931">
    <property type="entry name" value="Transglutaminase-like"/>
</dbReference>
<dbReference type="SMART" id="SM00460">
    <property type="entry name" value="TGc"/>
    <property type="match status" value="1"/>
</dbReference>
<evidence type="ECO:0000259" key="2">
    <source>
        <dbReference type="SMART" id="SM00460"/>
    </source>
</evidence>
<feature type="transmembrane region" description="Helical" evidence="1">
    <location>
        <begin position="159"/>
        <end position="180"/>
    </location>
</feature>
<dbReference type="PANTHER" id="PTHR42736:SF1">
    <property type="entry name" value="PROTEIN-GLUTAMINE GAMMA-GLUTAMYLTRANSFERASE"/>
    <property type="match status" value="1"/>
</dbReference>
<comment type="caution">
    <text evidence="3">The sequence shown here is derived from an EMBL/GenBank/DDBJ whole genome shotgun (WGS) entry which is preliminary data.</text>
</comment>
<dbReference type="Pfam" id="PF01841">
    <property type="entry name" value="Transglut_core"/>
    <property type="match status" value="1"/>
</dbReference>
<evidence type="ECO:0000256" key="1">
    <source>
        <dbReference type="SAM" id="Phobius"/>
    </source>
</evidence>